<keyword evidence="4" id="KW-0547">Nucleotide-binding</keyword>
<accession>A0A222MYJ5</accession>
<dbReference type="Proteomes" id="UP000201169">
    <property type="component" value="Chromosome"/>
</dbReference>
<dbReference type="Pfam" id="PF12804">
    <property type="entry name" value="NTP_transf_3"/>
    <property type="match status" value="1"/>
</dbReference>
<sequence length="209" mass="24755">MQEISFLFYFNSLLLKILFMNLYENKAVLLCGGKSSRMQRDKCFLQINKQSLVKYQFDKLSKLFKEVYISTKEDKFEKEFKNLILDEAKFYSPLLALKSVLSFFKDENAYVFICAIDTVNISKHEISRLFENLENSKAIVAKSNYKTHALCGFYHTSLLSLCEDFLQKNKHKMQDFLKACEAKELEFKDDKAFLNLNFYEQYLEFINEN</sequence>
<evidence type="ECO:0000256" key="2">
    <source>
        <dbReference type="ARBA" id="ARBA00022679"/>
    </source>
</evidence>
<dbReference type="InterPro" id="IPR029044">
    <property type="entry name" value="Nucleotide-diphossugar_trans"/>
</dbReference>
<evidence type="ECO:0000256" key="4">
    <source>
        <dbReference type="ARBA" id="ARBA00022741"/>
    </source>
</evidence>
<dbReference type="SUPFAM" id="SSF53448">
    <property type="entry name" value="Nucleotide-diphospho-sugar transferases"/>
    <property type="match status" value="1"/>
</dbReference>
<dbReference type="Gene3D" id="3.90.550.10">
    <property type="entry name" value="Spore Coat Polysaccharide Biosynthesis Protein SpsA, Chain A"/>
    <property type="match status" value="1"/>
</dbReference>
<keyword evidence="1" id="KW-0963">Cytoplasm</keyword>
<name>A0A222MYJ5_9BACT</name>
<evidence type="ECO:0000256" key="7">
    <source>
        <dbReference type="ARBA" id="ARBA00023150"/>
    </source>
</evidence>
<keyword evidence="10" id="KW-1185">Reference proteome</keyword>
<dbReference type="GO" id="GO:0046872">
    <property type="term" value="F:metal ion binding"/>
    <property type="evidence" value="ECO:0007669"/>
    <property type="project" value="UniProtKB-KW"/>
</dbReference>
<evidence type="ECO:0000256" key="3">
    <source>
        <dbReference type="ARBA" id="ARBA00022723"/>
    </source>
</evidence>
<dbReference type="GO" id="GO:0005525">
    <property type="term" value="F:GTP binding"/>
    <property type="evidence" value="ECO:0007669"/>
    <property type="project" value="UniProtKB-KW"/>
</dbReference>
<dbReference type="GO" id="GO:1902758">
    <property type="term" value="P:bis(molybdopterin guanine dinucleotide)molybdenum biosynthetic process"/>
    <property type="evidence" value="ECO:0007669"/>
    <property type="project" value="TreeGrafter"/>
</dbReference>
<protein>
    <submittedName>
        <fullName evidence="9">Molybdenum cofactor guanylyltransferase protein A</fullName>
        <ecNumber evidence="9">2.7.7.77</ecNumber>
    </submittedName>
</protein>
<dbReference type="EC" id="2.7.7.77" evidence="9"/>
<keyword evidence="9" id="KW-0548">Nucleotidyltransferase</keyword>
<evidence type="ECO:0000259" key="8">
    <source>
        <dbReference type="Pfam" id="PF12804"/>
    </source>
</evidence>
<evidence type="ECO:0000313" key="9">
    <source>
        <dbReference type="EMBL" id="ASQ30798.1"/>
    </source>
</evidence>
<dbReference type="RefSeq" id="WP_245807393.1">
    <property type="nucleotide sequence ID" value="NZ_CP022347.1"/>
</dbReference>
<dbReference type="InterPro" id="IPR025877">
    <property type="entry name" value="MobA-like_NTP_Trfase"/>
</dbReference>
<organism evidence="9 10">
    <name type="scientific">Campylobacter avium LMG 24591</name>
    <dbReference type="NCBI Taxonomy" id="522484"/>
    <lineage>
        <taxon>Bacteria</taxon>
        <taxon>Pseudomonadati</taxon>
        <taxon>Campylobacterota</taxon>
        <taxon>Epsilonproteobacteria</taxon>
        <taxon>Campylobacterales</taxon>
        <taxon>Campylobacteraceae</taxon>
        <taxon>Campylobacter</taxon>
    </lineage>
</organism>
<keyword evidence="7" id="KW-0501">Molybdenum cofactor biosynthesis</keyword>
<dbReference type="PANTHER" id="PTHR19136">
    <property type="entry name" value="MOLYBDENUM COFACTOR GUANYLYLTRANSFERASE"/>
    <property type="match status" value="1"/>
</dbReference>
<keyword evidence="5" id="KW-0460">Magnesium</keyword>
<evidence type="ECO:0000256" key="5">
    <source>
        <dbReference type="ARBA" id="ARBA00022842"/>
    </source>
</evidence>
<keyword evidence="6" id="KW-0342">GTP-binding</keyword>
<dbReference type="InterPro" id="IPR013482">
    <property type="entry name" value="Molybde_CF_guanTrfase"/>
</dbReference>
<evidence type="ECO:0000313" key="10">
    <source>
        <dbReference type="Proteomes" id="UP000201169"/>
    </source>
</evidence>
<keyword evidence="2 9" id="KW-0808">Transferase</keyword>
<evidence type="ECO:0000256" key="1">
    <source>
        <dbReference type="ARBA" id="ARBA00022490"/>
    </source>
</evidence>
<dbReference type="AlphaFoldDB" id="A0A222MYJ5"/>
<keyword evidence="3" id="KW-0479">Metal-binding</keyword>
<dbReference type="KEGG" id="cavi:CAV_1172"/>
<dbReference type="PANTHER" id="PTHR19136:SF81">
    <property type="entry name" value="MOLYBDENUM COFACTOR GUANYLYLTRANSFERASE"/>
    <property type="match status" value="1"/>
</dbReference>
<dbReference type="GO" id="GO:0061603">
    <property type="term" value="F:molybdenum cofactor guanylyltransferase activity"/>
    <property type="evidence" value="ECO:0007669"/>
    <property type="project" value="UniProtKB-EC"/>
</dbReference>
<evidence type="ECO:0000256" key="6">
    <source>
        <dbReference type="ARBA" id="ARBA00023134"/>
    </source>
</evidence>
<dbReference type="EMBL" id="CP022347">
    <property type="protein sequence ID" value="ASQ30798.1"/>
    <property type="molecule type" value="Genomic_DNA"/>
</dbReference>
<gene>
    <name evidence="9" type="primary">mobA</name>
    <name evidence="9" type="ORF">CAV_1172</name>
</gene>
<proteinExistence type="predicted"/>
<reference evidence="9 10" key="1">
    <citation type="submission" date="2017-07" db="EMBL/GenBank/DDBJ databases">
        <title>Analysis of two Campylobacter avium genomes and identification of a novel hippuricase gene.</title>
        <authorList>
            <person name="Miller W.G."/>
            <person name="Chapman M.H."/>
            <person name="Yee E."/>
            <person name="Revez J."/>
            <person name="Bono J.L."/>
            <person name="Rossi M."/>
        </authorList>
    </citation>
    <scope>NUCLEOTIDE SEQUENCE [LARGE SCALE GENOMIC DNA]</scope>
    <source>
        <strain evidence="9 10">LMG 24591</strain>
    </source>
</reference>
<dbReference type="CDD" id="cd02503">
    <property type="entry name" value="MobA"/>
    <property type="match status" value="1"/>
</dbReference>
<feature type="domain" description="MobA-like NTP transferase" evidence="8">
    <location>
        <begin position="27"/>
        <end position="179"/>
    </location>
</feature>